<dbReference type="EMBL" id="SRYA01000002">
    <property type="protein sequence ID" value="TGY98155.1"/>
    <property type="molecule type" value="Genomic_DNA"/>
</dbReference>
<name>A0AC61S1F5_9FIRM</name>
<gene>
    <name evidence="1" type="ORF">E5329_01760</name>
</gene>
<reference evidence="1" key="1">
    <citation type="submission" date="2019-04" db="EMBL/GenBank/DDBJ databases">
        <title>Microbes associate with the intestines of laboratory mice.</title>
        <authorList>
            <person name="Navarre W."/>
            <person name="Wong E."/>
            <person name="Huang K."/>
            <person name="Tropini C."/>
            <person name="Ng K."/>
            <person name="Yu B."/>
        </authorList>
    </citation>
    <scope>NUCLEOTIDE SEQUENCE</scope>
    <source>
        <strain evidence="1">NM01_1-7b</strain>
    </source>
</reference>
<keyword evidence="2" id="KW-1185">Reference proteome</keyword>
<proteinExistence type="predicted"/>
<protein>
    <submittedName>
        <fullName evidence="1">Stage II sporulation protein P</fullName>
    </submittedName>
</protein>
<organism evidence="1 2">
    <name type="scientific">Petralouisia muris</name>
    <dbReference type="NCBI Taxonomy" id="3032872"/>
    <lineage>
        <taxon>Bacteria</taxon>
        <taxon>Bacillati</taxon>
        <taxon>Bacillota</taxon>
        <taxon>Clostridia</taxon>
        <taxon>Lachnospirales</taxon>
        <taxon>Lachnospiraceae</taxon>
        <taxon>Petralouisia</taxon>
    </lineage>
</organism>
<sequence>MRKKWMKRRYFYPDVKVAGRRRKKTGKAICFFLCCFSLLFVFVCYQNMAETGRAPALEQIGNYIREEIAVGAWKNCMMVMVTDEKEEEPSLGNYILEKLEKFYPIYGFSETLTEYDTEIESDFTKELLAENGQKAGNGEEAKGTKEKGEETEKSEETKKETKKKSKKKKKEETQTAASDASGKVQEISREKLKDFDYLVQNFYQIDRTTTIDSSQLNTDVLLGKSMKLETGAENVQILIYHTHSQEGYADTPPGDTSAGVVGAAEYLAQLLREEYGFNVMHHTGEYDVKDRDNAYSYAGPALEQILAENPSIEVVIDLHRDGVAETTHLVTEVNGKQTAQIMFFNGLSRTTANGDISYLANPYLEDNLAFSFQMKLAAEEYYPGFTRANYLKGYRYNLHYRPKSLLIEVGAQTNTFEEARNAMEPLAFLLHKVLSE</sequence>
<accession>A0AC61S1F5</accession>
<evidence type="ECO:0000313" key="1">
    <source>
        <dbReference type="EMBL" id="TGY98155.1"/>
    </source>
</evidence>
<evidence type="ECO:0000313" key="2">
    <source>
        <dbReference type="Proteomes" id="UP000304953"/>
    </source>
</evidence>
<dbReference type="Proteomes" id="UP000304953">
    <property type="component" value="Unassembled WGS sequence"/>
</dbReference>
<comment type="caution">
    <text evidence="1">The sequence shown here is derived from an EMBL/GenBank/DDBJ whole genome shotgun (WGS) entry which is preliminary data.</text>
</comment>